<gene>
    <name evidence="10" type="ORF">QM012_005063</name>
</gene>
<feature type="domain" description="Major facilitator superfamily (MFS) profile" evidence="9">
    <location>
        <begin position="114"/>
        <end position="564"/>
    </location>
</feature>
<keyword evidence="6 8" id="KW-0472">Membrane</keyword>
<dbReference type="InterPro" id="IPR036259">
    <property type="entry name" value="MFS_trans_sf"/>
</dbReference>
<evidence type="ECO:0000259" key="9">
    <source>
        <dbReference type="PROSITE" id="PS50850"/>
    </source>
</evidence>
<evidence type="ECO:0000256" key="5">
    <source>
        <dbReference type="ARBA" id="ARBA00022989"/>
    </source>
</evidence>
<dbReference type="CDD" id="cd00067">
    <property type="entry name" value="GAL4"/>
    <property type="match status" value="1"/>
</dbReference>
<feature type="transmembrane region" description="Helical" evidence="8">
    <location>
        <begin position="219"/>
        <end position="241"/>
    </location>
</feature>
<dbReference type="PROSITE" id="PS50850">
    <property type="entry name" value="MFS"/>
    <property type="match status" value="1"/>
</dbReference>
<evidence type="ECO:0000256" key="2">
    <source>
        <dbReference type="ARBA" id="ARBA00010992"/>
    </source>
</evidence>
<dbReference type="InterPro" id="IPR005828">
    <property type="entry name" value="MFS_sugar_transport-like"/>
</dbReference>
<evidence type="ECO:0000256" key="7">
    <source>
        <dbReference type="ARBA" id="ARBA00023242"/>
    </source>
</evidence>
<dbReference type="PANTHER" id="PTHR48020:SF14">
    <property type="entry name" value="SUGAR TRANSPORTER, PUTATIVE-RELATED"/>
    <property type="match status" value="1"/>
</dbReference>
<organism evidence="10 11">
    <name type="scientific">Aureobasidium pullulans</name>
    <name type="common">Black yeast</name>
    <name type="synonym">Pullularia pullulans</name>
    <dbReference type="NCBI Taxonomy" id="5580"/>
    <lineage>
        <taxon>Eukaryota</taxon>
        <taxon>Fungi</taxon>
        <taxon>Dikarya</taxon>
        <taxon>Ascomycota</taxon>
        <taxon>Pezizomycotina</taxon>
        <taxon>Dothideomycetes</taxon>
        <taxon>Dothideomycetidae</taxon>
        <taxon>Dothideales</taxon>
        <taxon>Saccotheciaceae</taxon>
        <taxon>Aureobasidium</taxon>
    </lineage>
</organism>
<name>A0ABR0T7K5_AURPU</name>
<keyword evidence="4 8" id="KW-0812">Transmembrane</keyword>
<feature type="transmembrane region" description="Helical" evidence="8">
    <location>
        <begin position="253"/>
        <end position="276"/>
    </location>
</feature>
<dbReference type="PANTHER" id="PTHR48020">
    <property type="entry name" value="PROTON MYO-INOSITOL COTRANSPORTER"/>
    <property type="match status" value="1"/>
</dbReference>
<dbReference type="Pfam" id="PF00083">
    <property type="entry name" value="Sugar_tr"/>
    <property type="match status" value="1"/>
</dbReference>
<comment type="similarity">
    <text evidence="2">Belongs to the major facilitator superfamily. Sugar transporter (TC 2.A.1.1) family.</text>
</comment>
<accession>A0ABR0T7K5</accession>
<keyword evidence="5 8" id="KW-1133">Transmembrane helix</keyword>
<feature type="transmembrane region" description="Helical" evidence="8">
    <location>
        <begin position="442"/>
        <end position="466"/>
    </location>
</feature>
<evidence type="ECO:0000256" key="3">
    <source>
        <dbReference type="ARBA" id="ARBA00022448"/>
    </source>
</evidence>
<feature type="transmembrane region" description="Helical" evidence="8">
    <location>
        <begin position="282"/>
        <end position="305"/>
    </location>
</feature>
<evidence type="ECO:0000256" key="1">
    <source>
        <dbReference type="ARBA" id="ARBA00004141"/>
    </source>
</evidence>
<feature type="transmembrane region" description="Helical" evidence="8">
    <location>
        <begin position="542"/>
        <end position="560"/>
    </location>
</feature>
<sequence length="1178" mass="131620">MSTNVKTRHSSAEKLPMEKEYNETFETAIESESNRSDEQNPLAGLTKRDLFRNVETYAQKHGLGDILDLLKKGALAAQNPDHPETIEELGPQDVAMFQEEKTHRWRHPKTLYAMVVLNSIGAAIQGWDQTGSNGANLSFPQEFGIADSGALCESMGNCEKNSWIVGAINAAPYMALCIIACWLSDPVNHYIGRRGAIFLGAIFSLLAPIGQALSQSWPQILVCRILLGIGMGLKEVTVPIFSAENAPAVIRGALVMSWQMWVAFGIMLGFSANLAVAGAGDITWRLQLGSACLPAIPLLIGIYMVPESARWLIKKGRHQDAYKSLVRLRTSPLQAARDLYYIHVQLEAEKAYLLERQSNFAKRAVELFTVPRLRRATQASGIVMIAQQMCGINIVAFYSSTIFVNAGFSETVALLVSWGFGMTMFVFAIPALYTIDRWGRRTLLLATFPNMFWTLLAAGLSFYITSDSKERLALIATFIFLFVAFYSPGEGPCAFVYSAEAFSLSHREIGMSWAVATNNFWAAVLSLTFPRMLQVMGPEGSFGFYAGLNIIALILIFLFLPETKQRSLEELDHVFSFSTRRHASYQLSEVLPWWIKRYTGFVKCDETKPDCQKCTKLAKDCIWGKPWKFFDRSLAIRRANKQISNAGSPVWGSANTIPKAEASRPPRRTFNIILTPDSYLPTTSREGFIQSTYSGFRGCSDPTGCYSYDPDIVYLHDLDDDKLAPLEAPLTEQARDSAVSASSPPRSGLDCSMLDFGHYIRHFQHVVSRRLISGYTSMNLDGHRAPGDVIVSLSETSPPLRHAVCALGALTLAFDGRFDLLTESFKHYNQAISACIHQENSSTELAYGSLFYLHFILLFFDIFCASQDFLHEKQVWATHLDQLARSAYLEDPIDEVQAQLLWCAFQLDLGSFLAGDPDAGSLVQAYKTNELRSPFRYRLLSSPNSDDKTFDATAYNFCLGIEHLISNKIADLGQLARECRARVELGFADTFDIQQRVLRFRDQLQQCWRHRISAFLSLRLNKVEPLVAKIKTSFTMSCIQYSTAILYLDTSMYPGQRCHTLAFQHADITRHSKQILALASDMIAAGDAALQLVLPIFLAGLATRDRQDRDTCQALFRTLNNTHPYLDVLKAGEILEKMAVDQQRTNLSGNELRMDEQDWIAVSKRYGIGNISLGISST</sequence>
<proteinExistence type="inferred from homology"/>
<dbReference type="SUPFAM" id="SSF103473">
    <property type="entry name" value="MFS general substrate transporter"/>
    <property type="match status" value="1"/>
</dbReference>
<evidence type="ECO:0000313" key="10">
    <source>
        <dbReference type="EMBL" id="KAK5999975.1"/>
    </source>
</evidence>
<evidence type="ECO:0000313" key="11">
    <source>
        <dbReference type="Proteomes" id="UP001341245"/>
    </source>
</evidence>
<dbReference type="PROSITE" id="PS00216">
    <property type="entry name" value="SUGAR_TRANSPORT_1"/>
    <property type="match status" value="1"/>
</dbReference>
<dbReference type="Gene3D" id="1.20.1250.20">
    <property type="entry name" value="MFS general substrate transporter like domains"/>
    <property type="match status" value="1"/>
</dbReference>
<protein>
    <recommendedName>
        <fullName evidence="9">Major facilitator superfamily (MFS) profile domain-containing protein</fullName>
    </recommendedName>
</protein>
<reference evidence="10 11" key="1">
    <citation type="submission" date="2023-11" db="EMBL/GenBank/DDBJ databases">
        <title>Draft genome sequence and annotation of the polyextremotolerant black yeast-like fungus Aureobasidium pullulans NRRL 62042.</title>
        <authorList>
            <person name="Dielentheis-Frenken M.R.E."/>
            <person name="Wibberg D."/>
            <person name="Blank L.M."/>
            <person name="Tiso T."/>
        </authorList>
    </citation>
    <scope>NUCLEOTIDE SEQUENCE [LARGE SCALE GENOMIC DNA]</scope>
    <source>
        <strain evidence="10 11">NRRL 62042</strain>
    </source>
</reference>
<feature type="transmembrane region" description="Helical" evidence="8">
    <location>
        <begin position="472"/>
        <end position="497"/>
    </location>
</feature>
<dbReference type="EMBL" id="JASGXD010000020">
    <property type="protein sequence ID" value="KAK5999975.1"/>
    <property type="molecule type" value="Genomic_DNA"/>
</dbReference>
<feature type="transmembrane region" description="Helical" evidence="8">
    <location>
        <begin position="382"/>
        <end position="406"/>
    </location>
</feature>
<dbReference type="InterPro" id="IPR003663">
    <property type="entry name" value="Sugar/inositol_transpt"/>
</dbReference>
<evidence type="ECO:0000256" key="4">
    <source>
        <dbReference type="ARBA" id="ARBA00022692"/>
    </source>
</evidence>
<keyword evidence="3" id="KW-0813">Transport</keyword>
<dbReference type="Pfam" id="PF11951">
    <property type="entry name" value="Fungal_trans_2"/>
    <property type="match status" value="1"/>
</dbReference>
<dbReference type="InterPro" id="IPR050814">
    <property type="entry name" value="Myo-inositol_Transporter"/>
</dbReference>
<dbReference type="InterPro" id="IPR021858">
    <property type="entry name" value="Fun_TF"/>
</dbReference>
<comment type="subcellular location">
    <subcellularLocation>
        <location evidence="1">Membrane</location>
        <topology evidence="1">Multi-pass membrane protein</topology>
    </subcellularLocation>
</comment>
<feature type="transmembrane region" description="Helical" evidence="8">
    <location>
        <begin position="412"/>
        <end position="435"/>
    </location>
</feature>
<dbReference type="InterPro" id="IPR020846">
    <property type="entry name" value="MFS_dom"/>
</dbReference>
<dbReference type="PRINTS" id="PR00171">
    <property type="entry name" value="SUGRTRNSPORT"/>
</dbReference>
<feature type="transmembrane region" description="Helical" evidence="8">
    <location>
        <begin position="163"/>
        <end position="183"/>
    </location>
</feature>
<dbReference type="PROSITE" id="PS00217">
    <property type="entry name" value="SUGAR_TRANSPORT_2"/>
    <property type="match status" value="1"/>
</dbReference>
<evidence type="ECO:0000256" key="6">
    <source>
        <dbReference type="ARBA" id="ARBA00023136"/>
    </source>
</evidence>
<evidence type="ECO:0000256" key="8">
    <source>
        <dbReference type="SAM" id="Phobius"/>
    </source>
</evidence>
<feature type="transmembrane region" description="Helical" evidence="8">
    <location>
        <begin position="195"/>
        <end position="213"/>
    </location>
</feature>
<dbReference type="NCBIfam" id="TIGR00879">
    <property type="entry name" value="SP"/>
    <property type="match status" value="1"/>
</dbReference>
<dbReference type="InterPro" id="IPR005829">
    <property type="entry name" value="Sugar_transporter_CS"/>
</dbReference>
<keyword evidence="7" id="KW-0539">Nucleus</keyword>
<dbReference type="InterPro" id="IPR001138">
    <property type="entry name" value="Zn2Cys6_DnaBD"/>
</dbReference>
<feature type="transmembrane region" description="Helical" evidence="8">
    <location>
        <begin position="509"/>
        <end position="530"/>
    </location>
</feature>
<dbReference type="Proteomes" id="UP001341245">
    <property type="component" value="Unassembled WGS sequence"/>
</dbReference>
<keyword evidence="11" id="KW-1185">Reference proteome</keyword>
<comment type="caution">
    <text evidence="10">The sequence shown here is derived from an EMBL/GenBank/DDBJ whole genome shotgun (WGS) entry which is preliminary data.</text>
</comment>